<dbReference type="Proteomes" id="UP000619293">
    <property type="component" value="Unassembled WGS sequence"/>
</dbReference>
<dbReference type="AlphaFoldDB" id="A0A8J3NQR6"/>
<organism evidence="1 2">
    <name type="scientific">Catellatospora chokoriensis</name>
    <dbReference type="NCBI Taxonomy" id="310353"/>
    <lineage>
        <taxon>Bacteria</taxon>
        <taxon>Bacillati</taxon>
        <taxon>Actinomycetota</taxon>
        <taxon>Actinomycetes</taxon>
        <taxon>Micromonosporales</taxon>
        <taxon>Micromonosporaceae</taxon>
        <taxon>Catellatospora</taxon>
    </lineage>
</organism>
<dbReference type="EMBL" id="BONG01000016">
    <property type="protein sequence ID" value="GIF89487.1"/>
    <property type="molecule type" value="Genomic_DNA"/>
</dbReference>
<keyword evidence="2" id="KW-1185">Reference proteome</keyword>
<evidence type="ECO:0000313" key="1">
    <source>
        <dbReference type="EMBL" id="GIF89487.1"/>
    </source>
</evidence>
<gene>
    <name evidence="1" type="ORF">Cch02nite_29310</name>
</gene>
<evidence type="ECO:0000313" key="2">
    <source>
        <dbReference type="Proteomes" id="UP000619293"/>
    </source>
</evidence>
<protein>
    <submittedName>
        <fullName evidence="1">Uncharacterized protein</fullName>
    </submittedName>
</protein>
<proteinExistence type="predicted"/>
<name>A0A8J3NQR6_9ACTN</name>
<sequence>MVHVDFFDEVAGEHGDGLTFTVSAQHSCVEVLDPHDYHMDEPELLKYLVMRARGATTRQAFAAVVAARPKRFRWWQRPMVRRSNSPGA</sequence>
<comment type="caution">
    <text evidence="1">The sequence shown here is derived from an EMBL/GenBank/DDBJ whole genome shotgun (WGS) entry which is preliminary data.</text>
</comment>
<reference evidence="1 2" key="1">
    <citation type="submission" date="2021-01" db="EMBL/GenBank/DDBJ databases">
        <title>Whole genome shotgun sequence of Catellatospora chokoriensis NBRC 107358.</title>
        <authorList>
            <person name="Komaki H."/>
            <person name="Tamura T."/>
        </authorList>
    </citation>
    <scope>NUCLEOTIDE SEQUENCE [LARGE SCALE GENOMIC DNA]</scope>
    <source>
        <strain evidence="1 2">NBRC 107358</strain>
    </source>
</reference>
<accession>A0A8J3NQR6</accession>